<evidence type="ECO:0000313" key="1">
    <source>
        <dbReference type="EMBL" id="PUZ56446.1"/>
    </source>
</evidence>
<dbReference type="AlphaFoldDB" id="A0A2T7DLI6"/>
<organism evidence="1 2">
    <name type="scientific">Panicum hallii var. hallii</name>
    <dbReference type="NCBI Taxonomy" id="1504633"/>
    <lineage>
        <taxon>Eukaryota</taxon>
        <taxon>Viridiplantae</taxon>
        <taxon>Streptophyta</taxon>
        <taxon>Embryophyta</taxon>
        <taxon>Tracheophyta</taxon>
        <taxon>Spermatophyta</taxon>
        <taxon>Magnoliopsida</taxon>
        <taxon>Liliopsida</taxon>
        <taxon>Poales</taxon>
        <taxon>Poaceae</taxon>
        <taxon>PACMAD clade</taxon>
        <taxon>Panicoideae</taxon>
        <taxon>Panicodae</taxon>
        <taxon>Paniceae</taxon>
        <taxon>Panicinae</taxon>
        <taxon>Panicum</taxon>
        <taxon>Panicum sect. Panicum</taxon>
    </lineage>
</organism>
<name>A0A2T7DLI6_9POAL</name>
<sequence>MKLPYFINRKAYCMSKKFTKFVKFSAVLPAEEASLSTAAIRRNSVMEAVTYKIKEAIFPLPSAFYSAVLPAEEASLSTAAIRRNSVMEAVTYKIKEAIFPLPSAFYSAVLPAEEASLSTAAIRRLSNLSIVKLVVPESWVDGIPHDGLMIILISHGLLGLTAKDMREEWCREVKLMGGRRNMILCPI</sequence>
<dbReference type="Gramene" id="PUZ56446">
    <property type="protein sequence ID" value="PUZ56446"/>
    <property type="gene ID" value="GQ55_5G302500"/>
</dbReference>
<evidence type="ECO:0000313" key="2">
    <source>
        <dbReference type="Proteomes" id="UP000244336"/>
    </source>
</evidence>
<dbReference type="Proteomes" id="UP000244336">
    <property type="component" value="Chromosome 5"/>
</dbReference>
<gene>
    <name evidence="1" type="ORF">GQ55_5G302500</name>
</gene>
<dbReference type="EMBL" id="CM009753">
    <property type="protein sequence ID" value="PUZ56446.1"/>
    <property type="molecule type" value="Genomic_DNA"/>
</dbReference>
<keyword evidence="2" id="KW-1185">Reference proteome</keyword>
<accession>A0A2T7DLI6</accession>
<protein>
    <submittedName>
        <fullName evidence="1">Uncharacterized protein</fullName>
    </submittedName>
</protein>
<proteinExistence type="predicted"/>
<reference evidence="1 2" key="1">
    <citation type="submission" date="2018-04" db="EMBL/GenBank/DDBJ databases">
        <title>WGS assembly of Panicum hallii var. hallii HAL2.</title>
        <authorList>
            <person name="Lovell J."/>
            <person name="Jenkins J."/>
            <person name="Lowry D."/>
            <person name="Mamidi S."/>
            <person name="Sreedasyam A."/>
            <person name="Weng X."/>
            <person name="Barry K."/>
            <person name="Bonette J."/>
            <person name="Campitelli B."/>
            <person name="Daum C."/>
            <person name="Gordon S."/>
            <person name="Gould B."/>
            <person name="Lipzen A."/>
            <person name="MacQueen A."/>
            <person name="Palacio-Mejia J."/>
            <person name="Plott C."/>
            <person name="Shakirov E."/>
            <person name="Shu S."/>
            <person name="Yoshinaga Y."/>
            <person name="Zane M."/>
            <person name="Rokhsar D."/>
            <person name="Grimwood J."/>
            <person name="Schmutz J."/>
            <person name="Juenger T."/>
        </authorList>
    </citation>
    <scope>NUCLEOTIDE SEQUENCE [LARGE SCALE GENOMIC DNA]</scope>
    <source>
        <strain evidence="2">cv. HAL2</strain>
    </source>
</reference>